<name>A0A6G1IJ27_9PLEO</name>
<keyword evidence="3" id="KW-1185">Reference proteome</keyword>
<dbReference type="AlphaFoldDB" id="A0A6G1IJ27"/>
<dbReference type="Proteomes" id="UP000799291">
    <property type="component" value="Unassembled WGS sequence"/>
</dbReference>
<reference evidence="2" key="1">
    <citation type="journal article" date="2020" name="Stud. Mycol.">
        <title>101 Dothideomycetes genomes: a test case for predicting lifestyles and emergence of pathogens.</title>
        <authorList>
            <person name="Haridas S."/>
            <person name="Albert R."/>
            <person name="Binder M."/>
            <person name="Bloem J."/>
            <person name="Labutti K."/>
            <person name="Salamov A."/>
            <person name="Andreopoulos B."/>
            <person name="Baker S."/>
            <person name="Barry K."/>
            <person name="Bills G."/>
            <person name="Bluhm B."/>
            <person name="Cannon C."/>
            <person name="Castanera R."/>
            <person name="Culley D."/>
            <person name="Daum C."/>
            <person name="Ezra D."/>
            <person name="Gonzalez J."/>
            <person name="Henrissat B."/>
            <person name="Kuo A."/>
            <person name="Liang C."/>
            <person name="Lipzen A."/>
            <person name="Lutzoni F."/>
            <person name="Magnuson J."/>
            <person name="Mondo S."/>
            <person name="Nolan M."/>
            <person name="Ohm R."/>
            <person name="Pangilinan J."/>
            <person name="Park H.-J."/>
            <person name="Ramirez L."/>
            <person name="Alfaro M."/>
            <person name="Sun H."/>
            <person name="Tritt A."/>
            <person name="Yoshinaga Y."/>
            <person name="Zwiers L.-H."/>
            <person name="Turgeon B."/>
            <person name="Goodwin S."/>
            <person name="Spatafora J."/>
            <person name="Crous P."/>
            <person name="Grigoriev I."/>
        </authorList>
    </citation>
    <scope>NUCLEOTIDE SEQUENCE</scope>
    <source>
        <strain evidence="2">CBS 122367</strain>
    </source>
</reference>
<protein>
    <submittedName>
        <fullName evidence="2">Uncharacterized protein</fullName>
    </submittedName>
</protein>
<evidence type="ECO:0000256" key="1">
    <source>
        <dbReference type="SAM" id="SignalP"/>
    </source>
</evidence>
<sequence>MTRSSTLALLASTAASLAHGAAVSLPLSKPAELFRRWNSHLCTCALANVAIPDSVTFQLPLENYRQDVCYSLIIPSTNTPAGQFCWNFNANSDALTLDIKPSTGYQLQGADVSFGLTAATFTSKSYSTNDGGCGLNSATGEVNCIIPWTDISGKTELRDVLSAMCPNGDREGLILYLGIDANLSENGESYVAVPRPCDATNPAYTTCDTSVPYFELAYRCTACPTCQEVTKYCSFGTAFGYKDPTLSKTLDSLSATGCNRWGWYEQVPFASLAGLTGRLLVGAGLNDLSKATDVGSWTAVVAGGKVSVTYQASTGYSLADVHVDVRCSLPTSCAPGRYTYGNTFAAATTTSGFTTSPIVIPCASGNVNLIVHAAVNRVVSVPAAEADGYTCPAM</sequence>
<evidence type="ECO:0000313" key="2">
    <source>
        <dbReference type="EMBL" id="KAF2677993.1"/>
    </source>
</evidence>
<feature type="chain" id="PRO_5026277592" evidence="1">
    <location>
        <begin position="21"/>
        <end position="394"/>
    </location>
</feature>
<gene>
    <name evidence="2" type="ORF">K458DRAFT_423530</name>
</gene>
<proteinExistence type="predicted"/>
<dbReference type="OrthoDB" id="2019572at2759"/>
<evidence type="ECO:0000313" key="3">
    <source>
        <dbReference type="Proteomes" id="UP000799291"/>
    </source>
</evidence>
<organism evidence="2 3">
    <name type="scientific">Lentithecium fluviatile CBS 122367</name>
    <dbReference type="NCBI Taxonomy" id="1168545"/>
    <lineage>
        <taxon>Eukaryota</taxon>
        <taxon>Fungi</taxon>
        <taxon>Dikarya</taxon>
        <taxon>Ascomycota</taxon>
        <taxon>Pezizomycotina</taxon>
        <taxon>Dothideomycetes</taxon>
        <taxon>Pleosporomycetidae</taxon>
        <taxon>Pleosporales</taxon>
        <taxon>Massarineae</taxon>
        <taxon>Lentitheciaceae</taxon>
        <taxon>Lentithecium</taxon>
    </lineage>
</organism>
<accession>A0A6G1IJ27</accession>
<feature type="signal peptide" evidence="1">
    <location>
        <begin position="1"/>
        <end position="20"/>
    </location>
</feature>
<keyword evidence="1" id="KW-0732">Signal</keyword>
<dbReference type="EMBL" id="MU005616">
    <property type="protein sequence ID" value="KAF2677993.1"/>
    <property type="molecule type" value="Genomic_DNA"/>
</dbReference>